<protein>
    <submittedName>
        <fullName evidence="1">Uncharacterized protein</fullName>
    </submittedName>
</protein>
<dbReference type="AlphaFoldDB" id="A0A834W962"/>
<name>A0A834W962_9FABA</name>
<proteinExistence type="predicted"/>
<keyword evidence="2" id="KW-1185">Reference proteome</keyword>
<accession>A0A834W962</accession>
<evidence type="ECO:0000313" key="2">
    <source>
        <dbReference type="Proteomes" id="UP000634136"/>
    </source>
</evidence>
<reference evidence="1" key="1">
    <citation type="submission" date="2020-09" db="EMBL/GenBank/DDBJ databases">
        <title>Genome-Enabled Discovery of Anthraquinone Biosynthesis in Senna tora.</title>
        <authorList>
            <person name="Kang S.-H."/>
            <person name="Pandey R.P."/>
            <person name="Lee C.-M."/>
            <person name="Sim J.-S."/>
            <person name="Jeong J.-T."/>
            <person name="Choi B.-S."/>
            <person name="Jung M."/>
            <person name="Ginzburg D."/>
            <person name="Zhao K."/>
            <person name="Won S.Y."/>
            <person name="Oh T.-J."/>
            <person name="Yu Y."/>
            <person name="Kim N.-H."/>
            <person name="Lee O.R."/>
            <person name="Lee T.-H."/>
            <person name="Bashyal P."/>
            <person name="Kim T.-S."/>
            <person name="Lee W.-H."/>
            <person name="Kawkins C."/>
            <person name="Kim C.-K."/>
            <person name="Kim J.S."/>
            <person name="Ahn B.O."/>
            <person name="Rhee S.Y."/>
            <person name="Sohng J.K."/>
        </authorList>
    </citation>
    <scope>NUCLEOTIDE SEQUENCE</scope>
    <source>
        <tissue evidence="1">Leaf</tissue>
    </source>
</reference>
<comment type="caution">
    <text evidence="1">The sequence shown here is derived from an EMBL/GenBank/DDBJ whole genome shotgun (WGS) entry which is preliminary data.</text>
</comment>
<gene>
    <name evidence="1" type="ORF">G2W53_035337</name>
</gene>
<sequence length="81" mass="9180">MSRNPALGSLLLDPRVTRKKIDMLHAFGWFAQYFLGTHVQENQKVGLAAPSFCKNKEKKTSRGNELALLRQFGRNCAETRS</sequence>
<dbReference type="Proteomes" id="UP000634136">
    <property type="component" value="Unassembled WGS sequence"/>
</dbReference>
<evidence type="ECO:0000313" key="1">
    <source>
        <dbReference type="EMBL" id="KAF7808594.1"/>
    </source>
</evidence>
<organism evidence="1 2">
    <name type="scientific">Senna tora</name>
    <dbReference type="NCBI Taxonomy" id="362788"/>
    <lineage>
        <taxon>Eukaryota</taxon>
        <taxon>Viridiplantae</taxon>
        <taxon>Streptophyta</taxon>
        <taxon>Embryophyta</taxon>
        <taxon>Tracheophyta</taxon>
        <taxon>Spermatophyta</taxon>
        <taxon>Magnoliopsida</taxon>
        <taxon>eudicotyledons</taxon>
        <taxon>Gunneridae</taxon>
        <taxon>Pentapetalae</taxon>
        <taxon>rosids</taxon>
        <taxon>fabids</taxon>
        <taxon>Fabales</taxon>
        <taxon>Fabaceae</taxon>
        <taxon>Caesalpinioideae</taxon>
        <taxon>Cassia clade</taxon>
        <taxon>Senna</taxon>
    </lineage>
</organism>
<dbReference type="EMBL" id="JAAIUW010000011">
    <property type="protein sequence ID" value="KAF7808594.1"/>
    <property type="molecule type" value="Genomic_DNA"/>
</dbReference>